<keyword evidence="2" id="KW-0521">NADP</keyword>
<comment type="caution">
    <text evidence="5">The sequence shown here is derived from an EMBL/GenBank/DDBJ whole genome shotgun (WGS) entry which is preliminary data.</text>
</comment>
<dbReference type="SUPFAM" id="SSF51735">
    <property type="entry name" value="NAD(P)-binding Rossmann-fold domains"/>
    <property type="match status" value="1"/>
</dbReference>
<dbReference type="PRINTS" id="PR00081">
    <property type="entry name" value="GDHRDH"/>
</dbReference>
<accession>A0ABS7U921</accession>
<dbReference type="PANTHER" id="PTHR43490:SF99">
    <property type="entry name" value="SHORT-CHAIN DEHYDROGENASE_REDUCTASE"/>
    <property type="match status" value="1"/>
</dbReference>
<evidence type="ECO:0000256" key="4">
    <source>
        <dbReference type="RuleBase" id="RU000363"/>
    </source>
</evidence>
<keyword evidence="3" id="KW-0560">Oxidoreductase</keyword>
<organism evidence="5 6">
    <name type="scientific">Nocardioides mangrovi</name>
    <dbReference type="NCBI Taxonomy" id="2874580"/>
    <lineage>
        <taxon>Bacteria</taxon>
        <taxon>Bacillati</taxon>
        <taxon>Actinomycetota</taxon>
        <taxon>Actinomycetes</taxon>
        <taxon>Propionibacteriales</taxon>
        <taxon>Nocardioidaceae</taxon>
        <taxon>Nocardioides</taxon>
    </lineage>
</organism>
<dbReference type="Proteomes" id="UP000780875">
    <property type="component" value="Unassembled WGS sequence"/>
</dbReference>
<keyword evidence="6" id="KW-1185">Reference proteome</keyword>
<dbReference type="Gene3D" id="3.40.50.720">
    <property type="entry name" value="NAD(P)-binding Rossmann-like Domain"/>
    <property type="match status" value="1"/>
</dbReference>
<dbReference type="EMBL" id="JAIQZJ010000001">
    <property type="protein sequence ID" value="MBZ5737468.1"/>
    <property type="molecule type" value="Genomic_DNA"/>
</dbReference>
<dbReference type="RefSeq" id="WP_224121818.1">
    <property type="nucleotide sequence ID" value="NZ_JAIQZJ010000001.1"/>
</dbReference>
<dbReference type="PANTHER" id="PTHR43490">
    <property type="entry name" value="(+)-NEOMENTHOL DEHYDROGENASE"/>
    <property type="match status" value="1"/>
</dbReference>
<dbReference type="Pfam" id="PF00106">
    <property type="entry name" value="adh_short"/>
    <property type="match status" value="1"/>
</dbReference>
<dbReference type="PRINTS" id="PR00080">
    <property type="entry name" value="SDRFAMILY"/>
</dbReference>
<evidence type="ECO:0000313" key="6">
    <source>
        <dbReference type="Proteomes" id="UP000780875"/>
    </source>
</evidence>
<evidence type="ECO:0000256" key="2">
    <source>
        <dbReference type="ARBA" id="ARBA00022857"/>
    </source>
</evidence>
<comment type="similarity">
    <text evidence="1 4">Belongs to the short-chain dehydrogenases/reductases (SDR) family.</text>
</comment>
<dbReference type="InterPro" id="IPR002347">
    <property type="entry name" value="SDR_fam"/>
</dbReference>
<dbReference type="InterPro" id="IPR036291">
    <property type="entry name" value="NAD(P)-bd_dom_sf"/>
</dbReference>
<evidence type="ECO:0000313" key="5">
    <source>
        <dbReference type="EMBL" id="MBZ5737468.1"/>
    </source>
</evidence>
<name>A0ABS7U921_9ACTN</name>
<reference evidence="5 6" key="1">
    <citation type="submission" date="2021-09" db="EMBL/GenBank/DDBJ databases">
        <title>Whole genome sequence of Nocardioides sp. GBK3QG-3.</title>
        <authorList>
            <person name="Tuo L."/>
        </authorList>
    </citation>
    <scope>NUCLEOTIDE SEQUENCE [LARGE SCALE GENOMIC DNA]</scope>
    <source>
        <strain evidence="5 6">GBK3QG-3</strain>
    </source>
</reference>
<proteinExistence type="inferred from homology"/>
<evidence type="ECO:0000256" key="3">
    <source>
        <dbReference type="ARBA" id="ARBA00023002"/>
    </source>
</evidence>
<protein>
    <submittedName>
        <fullName evidence="5">SDR family NAD(P)-dependent oxidoreductase</fullName>
    </submittedName>
</protein>
<gene>
    <name evidence="5" type="ORF">K8U61_04780</name>
</gene>
<evidence type="ECO:0000256" key="1">
    <source>
        <dbReference type="ARBA" id="ARBA00006484"/>
    </source>
</evidence>
<sequence length="228" mass="23521">MIETALVTGAGRGIGKEVARQLAERGMRVWVTARTREAAAAAATEVGGEPLVLDVTDPASIDGAAAAVADLDVLVNNAASYPDWGATALTADLDELEAAWRTNVVGPWLVTRAFVPALRRSPNPRIVTVTSGSGSHGDEQFGLSSGPAMTPYAVTKAAANAWTRKLAAELPDMRVNAVDPGLTATAPGMAEMGARPVPEGAASVVWAAVLDQDGPTGGFFRDGVPHPW</sequence>